<gene>
    <name evidence="6" type="ordered locus">Desal_0317</name>
</gene>
<dbReference type="InterPro" id="IPR007688">
    <property type="entry name" value="Conjugal_tfr_TrbL/VirB6"/>
</dbReference>
<sequence length="339" mass="36385">MQLSPLASKILLDLLKNLQIYLTKMMALIQPDIRTTFISLTAAYILYVCWQGFMGKCSKDKLSELGISVFVLIFISTSVINSNFYLNSIVFGYSRFLINTTSWFASTGQIDNFLEIFKHLDSGFALISTSLLDQIPDGNFVTNAGEYFRAWVAMIAFSLSFGMLYVGFILMIILPLFAVHILFVLGIFCLFLGAFKETRHVFWACIKAIANYSLIMIFSAIVMSVAFTGLENSLTLYATTLVAKGIFNSEFATVIVWSLVCFGVLLKVPDLAAAMSGGTAGSTSGIVGVMALTGGLAIAGAQAAGSRVPSVVSGVAGGIQSGAGKALAMGSKWARKAGE</sequence>
<feature type="transmembrane region" description="Helical" evidence="5">
    <location>
        <begin position="33"/>
        <end position="53"/>
    </location>
</feature>
<proteinExistence type="predicted"/>
<dbReference type="RefSeq" id="WP_012765910.1">
    <property type="nucleotide sequence ID" value="NC_012881.1"/>
</dbReference>
<keyword evidence="4 5" id="KW-0472">Membrane</keyword>
<comment type="subcellular location">
    <subcellularLocation>
        <location evidence="1">Membrane</location>
        <topology evidence="1">Multi-pass membrane protein</topology>
    </subcellularLocation>
</comment>
<keyword evidence="3 5" id="KW-1133">Transmembrane helix</keyword>
<name>C6BWE0_MARSD</name>
<feature type="transmembrane region" description="Helical" evidence="5">
    <location>
        <begin position="150"/>
        <end position="171"/>
    </location>
</feature>
<dbReference type="STRING" id="526222.Desal_0317"/>
<evidence type="ECO:0000256" key="1">
    <source>
        <dbReference type="ARBA" id="ARBA00004141"/>
    </source>
</evidence>
<evidence type="ECO:0000256" key="2">
    <source>
        <dbReference type="ARBA" id="ARBA00022692"/>
    </source>
</evidence>
<dbReference type="AlphaFoldDB" id="C6BWE0"/>
<evidence type="ECO:0000313" key="6">
    <source>
        <dbReference type="EMBL" id="ACS78384.1"/>
    </source>
</evidence>
<dbReference type="KEGG" id="dsa:Desal_0317"/>
<feature type="transmembrane region" description="Helical" evidence="5">
    <location>
        <begin position="246"/>
        <end position="266"/>
    </location>
</feature>
<dbReference type="GO" id="GO:0016020">
    <property type="term" value="C:membrane"/>
    <property type="evidence" value="ECO:0007669"/>
    <property type="project" value="UniProtKB-SubCell"/>
</dbReference>
<evidence type="ECO:0000256" key="5">
    <source>
        <dbReference type="SAM" id="Phobius"/>
    </source>
</evidence>
<organism evidence="6 7">
    <name type="scientific">Maridesulfovibrio salexigens (strain ATCC 14822 / DSM 2638 / NCIMB 8403 / VKM B-1763)</name>
    <name type="common">Desulfovibrio salexigens</name>
    <dbReference type="NCBI Taxonomy" id="526222"/>
    <lineage>
        <taxon>Bacteria</taxon>
        <taxon>Pseudomonadati</taxon>
        <taxon>Thermodesulfobacteriota</taxon>
        <taxon>Desulfovibrionia</taxon>
        <taxon>Desulfovibrionales</taxon>
        <taxon>Desulfovibrionaceae</taxon>
        <taxon>Maridesulfovibrio</taxon>
    </lineage>
</organism>
<dbReference type="HOGENOM" id="CLU_818172_0_0_7"/>
<evidence type="ECO:0000313" key="7">
    <source>
        <dbReference type="Proteomes" id="UP000002601"/>
    </source>
</evidence>
<dbReference type="EMBL" id="CP001649">
    <property type="protein sequence ID" value="ACS78384.1"/>
    <property type="molecule type" value="Genomic_DNA"/>
</dbReference>
<reference evidence="6 7" key="1">
    <citation type="submission" date="2009-06" db="EMBL/GenBank/DDBJ databases">
        <title>Complete sequence of Desulfovibrio salexigens DSM 2638.</title>
        <authorList>
            <consortium name="US DOE Joint Genome Institute"/>
            <person name="Lucas S."/>
            <person name="Copeland A."/>
            <person name="Lapidus A."/>
            <person name="Glavina del Rio T."/>
            <person name="Tice H."/>
            <person name="Bruce D."/>
            <person name="Goodwin L."/>
            <person name="Pitluck S."/>
            <person name="Munk A.C."/>
            <person name="Brettin T."/>
            <person name="Detter J.C."/>
            <person name="Han C."/>
            <person name="Tapia R."/>
            <person name="Larimer F."/>
            <person name="Land M."/>
            <person name="Hauser L."/>
            <person name="Kyrpides N."/>
            <person name="Anderson I."/>
            <person name="Wall J.D."/>
            <person name="Arkin A.P."/>
            <person name="Dehal P."/>
            <person name="Chivian D."/>
            <person name="Giles B."/>
            <person name="Hazen T.C."/>
        </authorList>
    </citation>
    <scope>NUCLEOTIDE SEQUENCE [LARGE SCALE GENOMIC DNA]</scope>
    <source>
        <strain evidence="7">ATCC 14822 / DSM 2638 / NCIMB 8403 / VKM B-1763</strain>
    </source>
</reference>
<feature type="transmembrane region" description="Helical" evidence="5">
    <location>
        <begin position="65"/>
        <end position="86"/>
    </location>
</feature>
<accession>C6BWE0</accession>
<feature type="transmembrane region" description="Helical" evidence="5">
    <location>
        <begin position="177"/>
        <end position="195"/>
    </location>
</feature>
<protein>
    <submittedName>
        <fullName evidence="6">TrbL/VirB6 plasmid conjugal transfer protein</fullName>
    </submittedName>
</protein>
<dbReference type="GO" id="GO:0030255">
    <property type="term" value="P:protein secretion by the type IV secretion system"/>
    <property type="evidence" value="ECO:0007669"/>
    <property type="project" value="InterPro"/>
</dbReference>
<keyword evidence="7" id="KW-1185">Reference proteome</keyword>
<evidence type="ECO:0000256" key="3">
    <source>
        <dbReference type="ARBA" id="ARBA00022989"/>
    </source>
</evidence>
<dbReference type="Proteomes" id="UP000002601">
    <property type="component" value="Chromosome"/>
</dbReference>
<keyword evidence="2 5" id="KW-0812">Transmembrane</keyword>
<evidence type="ECO:0000256" key="4">
    <source>
        <dbReference type="ARBA" id="ARBA00023136"/>
    </source>
</evidence>
<feature type="transmembrane region" description="Helical" evidence="5">
    <location>
        <begin position="202"/>
        <end position="226"/>
    </location>
</feature>
<dbReference type="Pfam" id="PF04610">
    <property type="entry name" value="TrbL"/>
    <property type="match status" value="1"/>
</dbReference>